<name>A0A9J6PVJ3_9GAMM</name>
<comment type="subcellular location">
    <subcellularLocation>
        <location evidence="9">Cell inner membrane</location>
        <topology evidence="9">Peripheral membrane protein</topology>
        <orientation evidence="9">Cytoplasmic side</orientation>
    </subcellularLocation>
</comment>
<protein>
    <recommendedName>
        <fullName evidence="9">Quinone-dependent D-lactate dehydrogenase</fullName>
        <ecNumber evidence="9">1.1.5.12</ecNumber>
    </recommendedName>
    <alternativeName>
        <fullName evidence="9">D-lactate dehydrogenase</fullName>
        <shortName evidence="9">D-LDH</shortName>
    </alternativeName>
</protein>
<evidence type="ECO:0000256" key="2">
    <source>
        <dbReference type="ARBA" id="ARBA00022475"/>
    </source>
</evidence>
<feature type="domain" description="FAD-binding PCMH-type" evidence="12">
    <location>
        <begin position="42"/>
        <end position="216"/>
    </location>
</feature>
<dbReference type="InterPro" id="IPR006094">
    <property type="entry name" value="Oxid_FAD_bind_N"/>
</dbReference>
<dbReference type="RefSeq" id="WP_267142275.1">
    <property type="nucleotide sequence ID" value="NZ_JAODIL010000068.1"/>
</dbReference>
<dbReference type="InterPro" id="IPR016169">
    <property type="entry name" value="FAD-bd_PCMH_sub2"/>
</dbReference>
<dbReference type="Proteomes" id="UP001064262">
    <property type="component" value="Unassembled WGS sequence"/>
</dbReference>
<comment type="similarity">
    <text evidence="9">Belongs to the quinone-dependent D-lactate dehydrogenase family.</text>
</comment>
<evidence type="ECO:0000313" key="14">
    <source>
        <dbReference type="Proteomes" id="UP001064262"/>
    </source>
</evidence>
<feature type="binding site" evidence="9 11">
    <location>
        <begin position="84"/>
        <end position="85"/>
    </location>
    <ligand>
        <name>FAD</name>
        <dbReference type="ChEBI" id="CHEBI:57692"/>
    </ligand>
</feature>
<dbReference type="FunFam" id="3.30.43.10:FF:000005">
    <property type="entry name" value="Quinone-dependent D-lactate dehydrogenase"/>
    <property type="match status" value="1"/>
</dbReference>
<dbReference type="Gene3D" id="3.30.1370.20">
    <property type="entry name" value="D-lactate dehydrogenase, cap domain, subdomain 2"/>
    <property type="match status" value="1"/>
</dbReference>
<dbReference type="InterPro" id="IPR016164">
    <property type="entry name" value="FAD-linked_Oxase-like_C"/>
</dbReference>
<keyword evidence="8 9" id="KW-0472">Membrane</keyword>
<evidence type="ECO:0000256" key="6">
    <source>
        <dbReference type="ARBA" id="ARBA00022827"/>
    </source>
</evidence>
<evidence type="ECO:0000256" key="4">
    <source>
        <dbReference type="ARBA" id="ARBA00022630"/>
    </source>
</evidence>
<dbReference type="Gene3D" id="3.30.43.10">
    <property type="entry name" value="Uridine Diphospho-n-acetylenolpyruvylglucosamine Reductase, domain 2"/>
    <property type="match status" value="1"/>
</dbReference>
<dbReference type="InterPro" id="IPR016173">
    <property type="entry name" value="D-lactate_DH_C-sub2"/>
</dbReference>
<dbReference type="GO" id="GO:0004458">
    <property type="term" value="F:D-lactate dehydrogenase (cytochrome) activity"/>
    <property type="evidence" value="ECO:0007669"/>
    <property type="project" value="UniProtKB-UniRule"/>
</dbReference>
<dbReference type="PANTHER" id="PTHR43716:SF1">
    <property type="entry name" value="D-2-HYDROXYGLUTARATE DEHYDROGENASE, MITOCHONDRIAL"/>
    <property type="match status" value="1"/>
</dbReference>
<dbReference type="GO" id="GO:0031234">
    <property type="term" value="C:extrinsic component of cytoplasmic side of plasma membrane"/>
    <property type="evidence" value="ECO:0007669"/>
    <property type="project" value="UniProtKB-UniRule"/>
</dbReference>
<evidence type="ECO:0000259" key="12">
    <source>
        <dbReference type="PROSITE" id="PS51387"/>
    </source>
</evidence>
<dbReference type="Pfam" id="PF01565">
    <property type="entry name" value="FAD_binding_4"/>
    <property type="match status" value="1"/>
</dbReference>
<dbReference type="GO" id="GO:0102029">
    <property type="term" value="F:D-lactate dehydrogenase (quinone) activity"/>
    <property type="evidence" value="ECO:0007669"/>
    <property type="project" value="UniProtKB-EC"/>
</dbReference>
<evidence type="ECO:0000313" key="13">
    <source>
        <dbReference type="EMBL" id="MCU5780670.1"/>
    </source>
</evidence>
<keyword evidence="14" id="KW-1185">Reference proteome</keyword>
<dbReference type="GO" id="GO:0006089">
    <property type="term" value="P:lactate metabolic process"/>
    <property type="evidence" value="ECO:0007669"/>
    <property type="project" value="UniProtKB-UniRule"/>
</dbReference>
<feature type="binding site" evidence="9 11">
    <location>
        <begin position="76"/>
        <end position="80"/>
    </location>
    <ligand>
        <name>FAD</name>
        <dbReference type="ChEBI" id="CHEBI:57692"/>
    </ligand>
</feature>
<comment type="cofactor">
    <cofactor evidence="1 9 10 11">
        <name>FAD</name>
        <dbReference type="ChEBI" id="CHEBI:57692"/>
    </cofactor>
</comment>
<keyword evidence="2 9" id="KW-1003">Cell membrane</keyword>
<dbReference type="GO" id="GO:0022904">
    <property type="term" value="P:respiratory electron transport chain"/>
    <property type="evidence" value="ECO:0007669"/>
    <property type="project" value="InterPro"/>
</dbReference>
<comment type="function">
    <text evidence="9 10">Catalyzes the oxidation of D-lactate to pyruvate.</text>
</comment>
<accession>A0A9J6PVJ3</accession>
<dbReference type="InterPro" id="IPR016167">
    <property type="entry name" value="FAD-bd_PCMH_sub1"/>
</dbReference>
<dbReference type="InterPro" id="IPR012256">
    <property type="entry name" value="D_lactate_DH"/>
</dbReference>
<dbReference type="SUPFAM" id="SSF55103">
    <property type="entry name" value="FAD-linked oxidases, C-terminal domain"/>
    <property type="match status" value="1"/>
</dbReference>
<dbReference type="InterPro" id="IPR016172">
    <property type="entry name" value="D-lactate_DH_C-sub1"/>
</dbReference>
<dbReference type="Gene3D" id="3.30.465.10">
    <property type="match status" value="1"/>
</dbReference>
<dbReference type="InterPro" id="IPR015409">
    <property type="entry name" value="Lactate_DH_C"/>
</dbReference>
<keyword evidence="5 9" id="KW-0874">Quinone</keyword>
<keyword evidence="6 9" id="KW-0274">FAD</keyword>
<dbReference type="AlphaFoldDB" id="A0A9J6PVJ3"/>
<keyword evidence="4 9" id="KW-0285">Flavoprotein</keyword>
<dbReference type="SUPFAM" id="SSF56176">
    <property type="entry name" value="FAD-binding/transporter-associated domain-like"/>
    <property type="match status" value="1"/>
</dbReference>
<dbReference type="InterPro" id="IPR016166">
    <property type="entry name" value="FAD-bd_PCMH"/>
</dbReference>
<dbReference type="Gene3D" id="3.30.70.610">
    <property type="entry name" value="D-lactate dehydrogenase, cap domain, subdomain 1"/>
    <property type="match status" value="2"/>
</dbReference>
<dbReference type="GO" id="GO:0048038">
    <property type="term" value="F:quinone binding"/>
    <property type="evidence" value="ECO:0007669"/>
    <property type="project" value="UniProtKB-KW"/>
</dbReference>
<evidence type="ECO:0000256" key="7">
    <source>
        <dbReference type="ARBA" id="ARBA00023002"/>
    </source>
</evidence>
<evidence type="ECO:0000256" key="11">
    <source>
        <dbReference type="PIRSR" id="PIRSR000101-1"/>
    </source>
</evidence>
<evidence type="ECO:0000256" key="5">
    <source>
        <dbReference type="ARBA" id="ARBA00022719"/>
    </source>
</evidence>
<feature type="binding site" evidence="9 11">
    <location>
        <position position="143"/>
    </location>
    <ligand>
        <name>FAD</name>
        <dbReference type="ChEBI" id="CHEBI:57692"/>
    </ligand>
</feature>
<dbReference type="HAMAP" id="MF_02092">
    <property type="entry name" value="DLDH_Dld"/>
    <property type="match status" value="1"/>
</dbReference>
<dbReference type="GO" id="GO:0071949">
    <property type="term" value="F:FAD binding"/>
    <property type="evidence" value="ECO:0007669"/>
    <property type="project" value="InterPro"/>
</dbReference>
<evidence type="ECO:0000256" key="9">
    <source>
        <dbReference type="HAMAP-Rule" id="MF_02092"/>
    </source>
</evidence>
<comment type="catalytic activity">
    <reaction evidence="9 10">
        <text>(R)-lactate + a quinone = a quinol + pyruvate</text>
        <dbReference type="Rhea" id="RHEA:51468"/>
        <dbReference type="ChEBI" id="CHEBI:15361"/>
        <dbReference type="ChEBI" id="CHEBI:16004"/>
        <dbReference type="ChEBI" id="CHEBI:24646"/>
        <dbReference type="ChEBI" id="CHEBI:132124"/>
        <dbReference type="EC" id="1.1.5.12"/>
    </reaction>
</comment>
<keyword evidence="7 9" id="KW-0560">Oxidoreductase</keyword>
<dbReference type="EC" id="1.1.5.12" evidence="9"/>
<evidence type="ECO:0000256" key="1">
    <source>
        <dbReference type="ARBA" id="ARBA00001974"/>
    </source>
</evidence>
<organism evidence="13 14">
    <name type="scientific">Winslowiella arboricola</name>
    <dbReference type="NCBI Taxonomy" id="2978220"/>
    <lineage>
        <taxon>Bacteria</taxon>
        <taxon>Pseudomonadati</taxon>
        <taxon>Pseudomonadota</taxon>
        <taxon>Gammaproteobacteria</taxon>
        <taxon>Enterobacterales</taxon>
        <taxon>Erwiniaceae</taxon>
        <taxon>Winslowiella</taxon>
    </lineage>
</organism>
<sequence length="578" mass="64568">MQPSETDSNKTLISEFARIVGRGHLLTDPAKTERYRKGFRSGQGEALAVIFPGSLSELWRVLKIAVAADKIILMQAANTGLTEGSTPNGNDYQRDIVIISTLRMDKIQLIDSGKQVLAFPGSTLYQLEKVLKPLGREPHSVIGSSCIGASVMGGICNNSGGSLVKRGPAYTEMALYAQITAQGELQLVNHLGIDLGVTPEQILGRLDDENWRASDVLHDQRHASDNDYAARVRDVEADTPSRFNADARRLFEASGCAGKLAVFAVRLDTFVAESAQQVFYIGTNHTAVLDDLRRHMLANFTHLPVAGEYMHRDIFDIAEVYGKDTFVMIDKLGTDKMPLFFTLKGRADALLSRLSFIKPNAIDRLLQKVSSLLPSHLPQRLKQYRDRFEHHLMLKMSGAGIQEARDFLKHYFTQADGDFFECDPQEGAKAFLHRFAAAGAAVRYHAVHHQEVEDILALDIALRRNDRQWFEQLPAEFDDALVHRLYYGHFLCHVFHQDYIVKKGADVHALKEKMLALLAARGAEYPAEHNVGHLYKAKPQLKAFYRQLDPTNSFNPGIGKTSKVKNWADCGCGDSHRQ</sequence>
<feature type="binding site" evidence="9 11">
    <location>
        <position position="262"/>
    </location>
    <ligand>
        <name>FAD</name>
        <dbReference type="ChEBI" id="CHEBI:57692"/>
    </ligand>
</feature>
<dbReference type="GO" id="GO:0055085">
    <property type="term" value="P:transmembrane transport"/>
    <property type="evidence" value="ECO:0007669"/>
    <property type="project" value="InterPro"/>
</dbReference>
<dbReference type="Pfam" id="PF09330">
    <property type="entry name" value="Lact-deh-memb"/>
    <property type="match status" value="1"/>
</dbReference>
<keyword evidence="3 9" id="KW-0997">Cell inner membrane</keyword>
<evidence type="ECO:0000256" key="3">
    <source>
        <dbReference type="ARBA" id="ARBA00022519"/>
    </source>
</evidence>
<evidence type="ECO:0000256" key="10">
    <source>
        <dbReference type="PIRNR" id="PIRNR000101"/>
    </source>
</evidence>
<dbReference type="InterPro" id="IPR051264">
    <property type="entry name" value="FAD-oxidored/transferase_4"/>
</dbReference>
<dbReference type="PROSITE" id="PS51387">
    <property type="entry name" value="FAD_PCMH"/>
    <property type="match status" value="1"/>
</dbReference>
<dbReference type="NCBIfam" id="NF008387">
    <property type="entry name" value="PRK11183.1"/>
    <property type="match status" value="1"/>
</dbReference>
<dbReference type="FunFam" id="3.30.70.610:FF:000001">
    <property type="entry name" value="Quinone-dependent D-lactate dehydrogenase"/>
    <property type="match status" value="1"/>
</dbReference>
<reference evidence="13" key="1">
    <citation type="submission" date="2022-09" db="EMBL/GenBank/DDBJ databases">
        <title>Winslowiella arboricola sp. nov., isolated from bleeding cankers on broadleaf hosts.</title>
        <authorList>
            <person name="Brady C."/>
            <person name="Kaur S."/>
            <person name="Crampton B."/>
            <person name="Maddock D."/>
            <person name="Arnold D."/>
            <person name="Denman S."/>
        </authorList>
    </citation>
    <scope>NUCLEOTIDE SEQUENCE</scope>
    <source>
        <strain evidence="13">BAC 15a-03b</strain>
    </source>
</reference>
<dbReference type="EMBL" id="JAODIM010000043">
    <property type="protein sequence ID" value="MCU5780670.1"/>
    <property type="molecule type" value="Genomic_DNA"/>
</dbReference>
<gene>
    <name evidence="9 13" type="primary">dld</name>
    <name evidence="13" type="ORF">N5923_24550</name>
</gene>
<feature type="binding site" evidence="9 11">
    <location>
        <position position="160"/>
    </location>
    <ligand>
        <name>FAD</name>
        <dbReference type="ChEBI" id="CHEBI:57692"/>
    </ligand>
</feature>
<dbReference type="PANTHER" id="PTHR43716">
    <property type="entry name" value="D-2-HYDROXYGLUTARATE DEHYDROGENASE, MITOCHONDRIAL"/>
    <property type="match status" value="1"/>
</dbReference>
<feature type="binding site" evidence="9 11">
    <location>
        <position position="150"/>
    </location>
    <ligand>
        <name>FAD</name>
        <dbReference type="ChEBI" id="CHEBI:57692"/>
    </ligand>
</feature>
<evidence type="ECO:0000256" key="8">
    <source>
        <dbReference type="ARBA" id="ARBA00023136"/>
    </source>
</evidence>
<proteinExistence type="inferred from homology"/>
<dbReference type="PIRSF" id="PIRSF000101">
    <property type="entry name" value="D-lactate_dh"/>
    <property type="match status" value="1"/>
</dbReference>
<dbReference type="InterPro" id="IPR036318">
    <property type="entry name" value="FAD-bd_PCMH-like_sf"/>
</dbReference>
<comment type="caution">
    <text evidence="13">The sequence shown here is derived from an EMBL/GenBank/DDBJ whole genome shotgun (WGS) entry which is preliminary data.</text>
</comment>
<feature type="binding site" evidence="11">
    <location>
        <position position="257"/>
    </location>
    <ligand>
        <name>FAD</name>
        <dbReference type="ChEBI" id="CHEBI:57692"/>
    </ligand>
</feature>